<name>A0ABU9VUX2_9CLOT</name>
<comment type="caution">
    <text evidence="4">The sequence shown here is derived from an EMBL/GenBank/DDBJ whole genome shotgun (WGS) entry which is preliminary data.</text>
</comment>
<dbReference type="RefSeq" id="WP_343186279.1">
    <property type="nucleotide sequence ID" value="NZ_JBCITM010000010.1"/>
</dbReference>
<evidence type="ECO:0000259" key="3">
    <source>
        <dbReference type="PROSITE" id="PS51109"/>
    </source>
</evidence>
<keyword evidence="2" id="KW-0472">Membrane</keyword>
<keyword evidence="5" id="KW-1185">Reference proteome</keyword>
<keyword evidence="1" id="KW-0732">Signal</keyword>
<keyword evidence="2" id="KW-0812">Transmembrane</keyword>
<dbReference type="Proteomes" id="UP001407405">
    <property type="component" value="Unassembled WGS sequence"/>
</dbReference>
<organism evidence="4 5">
    <name type="scientific">Anoxynatronum sibiricum</name>
    <dbReference type="NCBI Taxonomy" id="210623"/>
    <lineage>
        <taxon>Bacteria</taxon>
        <taxon>Bacillati</taxon>
        <taxon>Bacillota</taxon>
        <taxon>Clostridia</taxon>
        <taxon>Eubacteriales</taxon>
        <taxon>Clostridiaceae</taxon>
        <taxon>Anoxynatronum</taxon>
    </lineage>
</organism>
<dbReference type="InterPro" id="IPR007391">
    <property type="entry name" value="Vancomycin_resist_VanW"/>
</dbReference>
<dbReference type="Pfam" id="PF07501">
    <property type="entry name" value="G5"/>
    <property type="match status" value="1"/>
</dbReference>
<keyword evidence="2" id="KW-1133">Transmembrane helix</keyword>
<feature type="domain" description="G5" evidence="3">
    <location>
        <begin position="368"/>
        <end position="449"/>
    </location>
</feature>
<dbReference type="Gene3D" id="2.20.230.10">
    <property type="entry name" value="Resuscitation-promoting factor rpfb"/>
    <property type="match status" value="1"/>
</dbReference>
<gene>
    <name evidence="4" type="ORF">AAIG11_10780</name>
</gene>
<evidence type="ECO:0000313" key="5">
    <source>
        <dbReference type="Proteomes" id="UP001407405"/>
    </source>
</evidence>
<feature type="transmembrane region" description="Helical" evidence="2">
    <location>
        <begin position="12"/>
        <end position="32"/>
    </location>
</feature>
<sequence>MTHISTAFRIKSAILMALLMTTHVGIAALLTFPGTSERLPVDTWINGMSVAGLTSEEALNALQETLPEVLEIRLMDESNNILDEMALPLSLVKARFDEQQIRNWLDPVMEPEWQELWISQIRITSPGYYFETSLHYDESSLNQWADELASAITLQPRDAKVWVERGELHETSEQYGRLLKPADVTEPVRAALDSLEFEPIDIAVAVTAPAVTLADLGDFNQRLVEYSTVLGENANRRENIRLAGERMNSVRLLPGAVFSFNETVGRVTAEDGYQRAPVIQGGRLVQGIGGGICQTSSTLYQAALRSGLQIVERSNHSLPVGYLPLGLDATIAYGSIDFRFANPYEFPVMIGTWLDEQHYHTVILGPESARLPEIEIEVRNRQAISPPVRVIEDPVLAKGVEVVQQTGKNGYRLSVFRLIGRNESDFREELISNDYYRPVARIIRRGTGEELNDQK</sequence>
<dbReference type="InterPro" id="IPR052913">
    <property type="entry name" value="Glycopeptide_resist_protein"/>
</dbReference>
<evidence type="ECO:0000256" key="1">
    <source>
        <dbReference type="ARBA" id="ARBA00022729"/>
    </source>
</evidence>
<proteinExistence type="predicted"/>
<dbReference type="InterPro" id="IPR011098">
    <property type="entry name" value="G5_dom"/>
</dbReference>
<dbReference type="PANTHER" id="PTHR35788:SF1">
    <property type="entry name" value="EXPORTED PROTEIN"/>
    <property type="match status" value="1"/>
</dbReference>
<dbReference type="EMBL" id="JBCITM010000010">
    <property type="protein sequence ID" value="MEN1760963.1"/>
    <property type="molecule type" value="Genomic_DNA"/>
</dbReference>
<accession>A0ABU9VUX2</accession>
<reference evidence="4 5" key="1">
    <citation type="submission" date="2024-04" db="EMBL/GenBank/DDBJ databases">
        <title>Genome sequencing and metabolic network reconstruction of aminoacids and betaine degradation by Anoxynatronum sibiricum.</title>
        <authorList>
            <person name="Detkova E.N."/>
            <person name="Boltjanskaja Y.V."/>
            <person name="Mardanov A.V."/>
            <person name="Kevbrin V."/>
        </authorList>
    </citation>
    <scope>NUCLEOTIDE SEQUENCE [LARGE SCALE GENOMIC DNA]</scope>
    <source>
        <strain evidence="4 5">Z-7981</strain>
    </source>
</reference>
<dbReference type="PANTHER" id="PTHR35788">
    <property type="entry name" value="EXPORTED PROTEIN-RELATED"/>
    <property type="match status" value="1"/>
</dbReference>
<evidence type="ECO:0000256" key="2">
    <source>
        <dbReference type="SAM" id="Phobius"/>
    </source>
</evidence>
<evidence type="ECO:0000313" key="4">
    <source>
        <dbReference type="EMBL" id="MEN1760963.1"/>
    </source>
</evidence>
<dbReference type="Pfam" id="PF04294">
    <property type="entry name" value="VanW"/>
    <property type="match status" value="1"/>
</dbReference>
<dbReference type="PROSITE" id="PS51109">
    <property type="entry name" value="G5"/>
    <property type="match status" value="1"/>
</dbReference>
<dbReference type="SMART" id="SM01208">
    <property type="entry name" value="G5"/>
    <property type="match status" value="1"/>
</dbReference>
<protein>
    <submittedName>
        <fullName evidence="4">VanW family protein</fullName>
    </submittedName>
</protein>